<evidence type="ECO:0000256" key="1">
    <source>
        <dbReference type="ARBA" id="ARBA00006217"/>
    </source>
</evidence>
<organism evidence="9 10">
    <name type="scientific">Ilumatobacter fluminis</name>
    <dbReference type="NCBI Taxonomy" id="467091"/>
    <lineage>
        <taxon>Bacteria</taxon>
        <taxon>Bacillati</taxon>
        <taxon>Actinomycetota</taxon>
        <taxon>Acidimicrobiia</taxon>
        <taxon>Acidimicrobiales</taxon>
        <taxon>Ilumatobacteraceae</taxon>
        <taxon>Ilumatobacter</taxon>
    </lineage>
</organism>
<dbReference type="GO" id="GO:0004089">
    <property type="term" value="F:carbonate dehydratase activity"/>
    <property type="evidence" value="ECO:0007669"/>
    <property type="project" value="UniProtKB-EC"/>
</dbReference>
<dbReference type="InterPro" id="IPR036874">
    <property type="entry name" value="Carbonic_anhydrase_sf"/>
</dbReference>
<comment type="similarity">
    <text evidence="1">Belongs to the beta-class carbonic anhydrase family.</text>
</comment>
<dbReference type="RefSeq" id="WP_133868532.1">
    <property type="nucleotide sequence ID" value="NZ_SOAU01000001.1"/>
</dbReference>
<keyword evidence="4 8" id="KW-0862">Zinc</keyword>
<comment type="catalytic activity">
    <reaction evidence="7">
        <text>hydrogencarbonate + H(+) = CO2 + H2O</text>
        <dbReference type="Rhea" id="RHEA:10748"/>
        <dbReference type="ChEBI" id="CHEBI:15377"/>
        <dbReference type="ChEBI" id="CHEBI:15378"/>
        <dbReference type="ChEBI" id="CHEBI:16526"/>
        <dbReference type="ChEBI" id="CHEBI:17544"/>
        <dbReference type="EC" id="4.2.1.1"/>
    </reaction>
</comment>
<feature type="binding site" evidence="8">
    <location>
        <position position="100"/>
    </location>
    <ligand>
        <name>Zn(2+)</name>
        <dbReference type="ChEBI" id="CHEBI:29105"/>
    </ligand>
</feature>
<gene>
    <name evidence="9" type="ORF">BDK89_1716</name>
</gene>
<sequence>MPDTGTTGDLTWRSMVASHAEASRTNDHDGTFPAHEPSAAVLACSDARVPPSLLFGQPSGNLFVVRIAGNSATSDVVASLTYAVEVLGVELVIVLGHSGCGAVTAAMSPTIAPELRAVLEPIDEMLDGCDACTDLDEAVDANVRRNLRRLRRDRGPLGTAIGEHRVALRGAVHDLRSGELTEIVDDLDLAPTAPTP</sequence>
<evidence type="ECO:0000256" key="4">
    <source>
        <dbReference type="ARBA" id="ARBA00022833"/>
    </source>
</evidence>
<dbReference type="OrthoDB" id="9797527at2"/>
<feature type="binding site" evidence="8">
    <location>
        <position position="44"/>
    </location>
    <ligand>
        <name>Zn(2+)</name>
        <dbReference type="ChEBI" id="CHEBI:29105"/>
    </ligand>
</feature>
<evidence type="ECO:0000256" key="2">
    <source>
        <dbReference type="ARBA" id="ARBA00012925"/>
    </source>
</evidence>
<evidence type="ECO:0000313" key="10">
    <source>
        <dbReference type="Proteomes" id="UP000294558"/>
    </source>
</evidence>
<feature type="binding site" evidence="8">
    <location>
        <position position="46"/>
    </location>
    <ligand>
        <name>Zn(2+)</name>
        <dbReference type="ChEBI" id="CHEBI:29105"/>
    </ligand>
</feature>
<dbReference type="Pfam" id="PF00484">
    <property type="entry name" value="Pro_CA"/>
    <property type="match status" value="1"/>
</dbReference>
<dbReference type="EMBL" id="SOAU01000001">
    <property type="protein sequence ID" value="TDT16134.1"/>
    <property type="molecule type" value="Genomic_DNA"/>
</dbReference>
<dbReference type="Proteomes" id="UP000294558">
    <property type="component" value="Unassembled WGS sequence"/>
</dbReference>
<comment type="caution">
    <text evidence="9">The sequence shown here is derived from an EMBL/GenBank/DDBJ whole genome shotgun (WGS) entry which is preliminary data.</text>
</comment>
<dbReference type="EC" id="4.2.1.1" evidence="2"/>
<keyword evidence="5" id="KW-0456">Lyase</keyword>
<evidence type="ECO:0000256" key="3">
    <source>
        <dbReference type="ARBA" id="ARBA00022723"/>
    </source>
</evidence>
<dbReference type="SUPFAM" id="SSF53056">
    <property type="entry name" value="beta-carbonic anhydrase, cab"/>
    <property type="match status" value="1"/>
</dbReference>
<dbReference type="AlphaFoldDB" id="A0A4R7HZH2"/>
<comment type="function">
    <text evidence="6">Catalyzes the reversible hydration of carbon dioxide to form bicarbonate.</text>
</comment>
<evidence type="ECO:0000256" key="7">
    <source>
        <dbReference type="ARBA" id="ARBA00048348"/>
    </source>
</evidence>
<dbReference type="InterPro" id="IPR001765">
    <property type="entry name" value="Carbonic_anhydrase"/>
</dbReference>
<dbReference type="GO" id="GO:0008270">
    <property type="term" value="F:zinc ion binding"/>
    <property type="evidence" value="ECO:0007669"/>
    <property type="project" value="InterPro"/>
</dbReference>
<dbReference type="PANTHER" id="PTHR11002:SF76">
    <property type="entry name" value="CARBONIC ANHYDRASE"/>
    <property type="match status" value="1"/>
</dbReference>
<accession>A0A4R7HZH2</accession>
<name>A0A4R7HZH2_9ACTN</name>
<evidence type="ECO:0000313" key="9">
    <source>
        <dbReference type="EMBL" id="TDT16134.1"/>
    </source>
</evidence>
<dbReference type="PANTHER" id="PTHR11002">
    <property type="entry name" value="CARBONIC ANHYDRASE"/>
    <property type="match status" value="1"/>
</dbReference>
<reference evidence="9 10" key="1">
    <citation type="submission" date="2019-03" db="EMBL/GenBank/DDBJ databases">
        <title>Sequencing the genomes of 1000 actinobacteria strains.</title>
        <authorList>
            <person name="Klenk H.-P."/>
        </authorList>
    </citation>
    <scope>NUCLEOTIDE SEQUENCE [LARGE SCALE GENOMIC DNA]</scope>
    <source>
        <strain evidence="9 10">DSM 18936</strain>
    </source>
</reference>
<evidence type="ECO:0000256" key="5">
    <source>
        <dbReference type="ARBA" id="ARBA00023239"/>
    </source>
</evidence>
<dbReference type="SMART" id="SM00947">
    <property type="entry name" value="Pro_CA"/>
    <property type="match status" value="1"/>
</dbReference>
<comment type="cofactor">
    <cofactor evidence="8">
        <name>Zn(2+)</name>
        <dbReference type="ChEBI" id="CHEBI:29105"/>
    </cofactor>
    <text evidence="8">Binds 1 zinc ion per subunit.</text>
</comment>
<feature type="binding site" evidence="8">
    <location>
        <position position="97"/>
    </location>
    <ligand>
        <name>Zn(2+)</name>
        <dbReference type="ChEBI" id="CHEBI:29105"/>
    </ligand>
</feature>
<protein>
    <recommendedName>
        <fullName evidence="2">carbonic anhydrase</fullName>
        <ecNumber evidence="2">4.2.1.1</ecNumber>
    </recommendedName>
</protein>
<keyword evidence="10" id="KW-1185">Reference proteome</keyword>
<evidence type="ECO:0000256" key="8">
    <source>
        <dbReference type="PIRSR" id="PIRSR601765-1"/>
    </source>
</evidence>
<evidence type="ECO:0000256" key="6">
    <source>
        <dbReference type="ARBA" id="ARBA00024993"/>
    </source>
</evidence>
<keyword evidence="3 8" id="KW-0479">Metal-binding</keyword>
<dbReference type="Gene3D" id="3.40.1050.10">
    <property type="entry name" value="Carbonic anhydrase"/>
    <property type="match status" value="1"/>
</dbReference>
<proteinExistence type="inferred from homology"/>